<dbReference type="GO" id="GO:0000796">
    <property type="term" value="C:condensin complex"/>
    <property type="evidence" value="ECO:0007669"/>
    <property type="project" value="TreeGrafter"/>
</dbReference>
<feature type="region of interest" description="Disordered" evidence="7">
    <location>
        <begin position="396"/>
        <end position="418"/>
    </location>
</feature>
<dbReference type="Proteomes" id="UP000286921">
    <property type="component" value="Unassembled WGS sequence"/>
</dbReference>
<feature type="compositionally biased region" description="Basic and acidic residues" evidence="7">
    <location>
        <begin position="518"/>
        <end position="529"/>
    </location>
</feature>
<keyword evidence="3" id="KW-0597">Phosphoprotein</keyword>
<feature type="compositionally biased region" description="Basic and acidic residues" evidence="7">
    <location>
        <begin position="489"/>
        <end position="506"/>
    </location>
</feature>
<keyword evidence="11" id="KW-1185">Reference proteome</keyword>
<evidence type="ECO:0000256" key="5">
    <source>
        <dbReference type="ARBA" id="ARBA00023212"/>
    </source>
</evidence>
<feature type="compositionally biased region" description="Polar residues" evidence="7">
    <location>
        <begin position="249"/>
        <end position="258"/>
    </location>
</feature>
<feature type="compositionally biased region" description="Acidic residues" evidence="7">
    <location>
        <begin position="231"/>
        <end position="240"/>
    </location>
</feature>
<feature type="compositionally biased region" description="Basic and acidic residues" evidence="7">
    <location>
        <begin position="396"/>
        <end position="412"/>
    </location>
</feature>
<dbReference type="InterPro" id="IPR012943">
    <property type="entry name" value="Cnn_1N"/>
</dbReference>
<accession>A0A401L0Q6</accession>
<dbReference type="InterPro" id="IPR019528">
    <property type="entry name" value="PACT_domain"/>
</dbReference>
<feature type="domain" description="Centrosomin N-terminal motif 1" evidence="8">
    <location>
        <begin position="276"/>
        <end position="349"/>
    </location>
</feature>
<evidence type="ECO:0000256" key="4">
    <source>
        <dbReference type="ARBA" id="ARBA00023054"/>
    </source>
</evidence>
<keyword evidence="2" id="KW-0963">Cytoplasm</keyword>
<keyword evidence="5" id="KW-0206">Cytoskeleton</keyword>
<evidence type="ECO:0000259" key="9">
    <source>
        <dbReference type="Pfam" id="PF10495"/>
    </source>
</evidence>
<evidence type="ECO:0000256" key="2">
    <source>
        <dbReference type="ARBA" id="ARBA00022490"/>
    </source>
</evidence>
<comment type="caution">
    <text evidence="10">The sequence shown here is derived from an EMBL/GenBank/DDBJ whole genome shotgun (WGS) entry which is preliminary data.</text>
</comment>
<evidence type="ECO:0000256" key="6">
    <source>
        <dbReference type="SAM" id="Coils"/>
    </source>
</evidence>
<feature type="coiled-coil region" evidence="6">
    <location>
        <begin position="760"/>
        <end position="995"/>
    </location>
</feature>
<dbReference type="GO" id="GO:0005815">
    <property type="term" value="C:microtubule organizing center"/>
    <property type="evidence" value="ECO:0007669"/>
    <property type="project" value="UniProtKB-SubCell"/>
</dbReference>
<feature type="region of interest" description="Disordered" evidence="7">
    <location>
        <begin position="557"/>
        <end position="585"/>
    </location>
</feature>
<organism evidence="10 11">
    <name type="scientific">Aspergillus awamori</name>
    <name type="common">Black koji mold</name>
    <dbReference type="NCBI Taxonomy" id="105351"/>
    <lineage>
        <taxon>Eukaryota</taxon>
        <taxon>Fungi</taxon>
        <taxon>Dikarya</taxon>
        <taxon>Ascomycota</taxon>
        <taxon>Pezizomycotina</taxon>
        <taxon>Eurotiomycetes</taxon>
        <taxon>Eurotiomycetidae</taxon>
        <taxon>Eurotiales</taxon>
        <taxon>Aspergillaceae</taxon>
        <taxon>Aspergillus</taxon>
    </lineage>
</organism>
<evidence type="ECO:0000256" key="7">
    <source>
        <dbReference type="SAM" id="MobiDB-lite"/>
    </source>
</evidence>
<dbReference type="Pfam" id="PF07989">
    <property type="entry name" value="Cnn_1N"/>
    <property type="match status" value="1"/>
</dbReference>
<dbReference type="PANTHER" id="PTHR43941">
    <property type="entry name" value="STRUCTURAL MAINTENANCE OF CHROMOSOMES PROTEIN 2"/>
    <property type="match status" value="1"/>
</dbReference>
<feature type="region of interest" description="Disordered" evidence="7">
    <location>
        <begin position="133"/>
        <end position="269"/>
    </location>
</feature>
<dbReference type="EMBL" id="BDHI01000021">
    <property type="protein sequence ID" value="GCB25209.1"/>
    <property type="molecule type" value="Genomic_DNA"/>
</dbReference>
<feature type="compositionally biased region" description="Low complexity" evidence="7">
    <location>
        <begin position="156"/>
        <end position="167"/>
    </location>
</feature>
<keyword evidence="4 6" id="KW-0175">Coiled coil</keyword>
<dbReference type="PANTHER" id="PTHR43941:SF1">
    <property type="entry name" value="STRUCTURAL MAINTENANCE OF CHROMOSOMES PROTEIN 2"/>
    <property type="match status" value="1"/>
</dbReference>
<protein>
    <submittedName>
        <fullName evidence="10">Microtubule organizer protein 1</fullName>
    </submittedName>
</protein>
<dbReference type="GO" id="GO:0003682">
    <property type="term" value="F:chromatin binding"/>
    <property type="evidence" value="ECO:0007669"/>
    <property type="project" value="TreeGrafter"/>
</dbReference>
<dbReference type="STRING" id="105351.A0A401L0Q6"/>
<dbReference type="GO" id="GO:0000785">
    <property type="term" value="C:chromatin"/>
    <property type="evidence" value="ECO:0007669"/>
    <property type="project" value="TreeGrafter"/>
</dbReference>
<evidence type="ECO:0000256" key="1">
    <source>
        <dbReference type="ARBA" id="ARBA00004267"/>
    </source>
</evidence>
<sequence>MTSYRTRRGELLGPGPVTRALGRVGLDVNKNEGLRPHRPKHSPPPRSPISSGAVGDGFPLNGIRTFPYTVHTNLQHYNPAFYPSTMAYPYIDTPRTEVDGNATYMTGYRSVGRPNLTALDSVENSFATPSKDDDLLKGLGDGRRRTSGSFKINTPRAGAASKSARSALNSRHQLPTAAPPKGEFTPLMRSATKNNYLRNMSTTRGPKTPGHIGRSYLSNGNTPGLPGMEMTDIDEEDATDDQPTPIPQVASSSVQSTPLPGLSRNGGVLNEGNNMTLKEQEKMIDQLDKDNFGLKLKIHFLQEQLEKAGPAYNQAALKENTELKVSKLTMQRDISRYKKSLQQAERDLESYRIQFQELREKARGRPSDDTIQREMDLMREEIEARDNQIRELQEDLRDAKDSQTQEMEKLRDEVEDLEASVRERDRVIEEREEEIEELKDRDGKERDALTELESELQRAKEQMEELQESLDQAKSDAREARDAASQAVMEKDQAQKDLQELHDEMANKSISTSGLTRQLEEKASKLEEELRELQQENSALKKDIETRSDHEARIEERYRESQQQMNDKERKLQDEAAQARRERDLAQQEYDRISAQLQEALDEVQRKADEKELLQTRHHALTDESGSLQQELARAQSKIKELQQTLEEEHHHALDNTNTVRTHYKEEVERLQEEIEALHHEIEDKEGQFALEQDRWESARRALQLQKDRAEDQAAGFKRTIEKLEQVEHTLSGKEMKLQEVIDSEKTRHFNSEAVLSRQVKELNDDLTSKREIIDEQRNEILSLKEDLRIVRRSEAALQEKIQALEDEIVVLQSSLEEEQEYTKGRTQKGSAEHDSQIQKLINEKQRLRDQLANAHVELHDLRTSAAEIETERDELQVQLDQAQNQVDDTTRFDKEKVDLRKSVLRLEGEVRRLKEDRSSLLEAKETLEKQLSAEIERAALEENRLSAEIDQLHDKLHTSSGGRDRELALTKSKAQRYERRIQELENLLQQQPHAENEHSTANGDLSMLRHSLDEARKREKTLLQREADQKSSVRNYKARLAELERELHDAMMKKYESHSPSSSPSNKLHDELRNLRKQLSEAHRTLREVKSKNRDLERAAMREEDQRDLHELLKSSTLEAESLALKVSEREARMNELKAQMRRIRDERSFCARKAESALKELESLQERYDHLVEKIGTKSESSKTRHEKEILGLGKEIIWLRARLKREEKFRRDLAWSKGLMELGERVRVACNEADLRMISDMGVKSRDRNKTRTPQSKLKTAVSMVRAVVRMQRMCQDWKKTKKLGEGLRRAKNEVLKRRDASYSKA</sequence>
<evidence type="ECO:0000313" key="11">
    <source>
        <dbReference type="Proteomes" id="UP000286921"/>
    </source>
</evidence>
<feature type="compositionally biased region" description="Basic and acidic residues" evidence="7">
    <location>
        <begin position="133"/>
        <end position="144"/>
    </location>
</feature>
<feature type="compositionally biased region" description="Basic and acidic residues" evidence="7">
    <location>
        <begin position="438"/>
        <end position="463"/>
    </location>
</feature>
<feature type="region of interest" description="Disordered" evidence="7">
    <location>
        <begin position="1083"/>
        <end position="1106"/>
    </location>
</feature>
<dbReference type="GO" id="GO:0005737">
    <property type="term" value="C:cytoplasm"/>
    <property type="evidence" value="ECO:0007669"/>
    <property type="project" value="UniProtKB-ARBA"/>
</dbReference>
<evidence type="ECO:0000256" key="3">
    <source>
        <dbReference type="ARBA" id="ARBA00022553"/>
    </source>
</evidence>
<feature type="domain" description="Pericentrin/AKAP-450 centrosomal targeting" evidence="9">
    <location>
        <begin position="1205"/>
        <end position="1281"/>
    </location>
</feature>
<feature type="compositionally biased region" description="Polar residues" evidence="7">
    <location>
        <begin position="191"/>
        <end position="205"/>
    </location>
</feature>
<dbReference type="Pfam" id="PF10495">
    <property type="entry name" value="PACT_coil_coil"/>
    <property type="match status" value="1"/>
</dbReference>
<comment type="subcellular location">
    <subcellularLocation>
        <location evidence="1">Cytoplasm</location>
        <location evidence="1">Cytoskeleton</location>
        <location evidence="1">Microtubule organizing center</location>
    </subcellularLocation>
</comment>
<evidence type="ECO:0000313" key="10">
    <source>
        <dbReference type="EMBL" id="GCB25209.1"/>
    </source>
</evidence>
<gene>
    <name evidence="10" type="ORF">AAWM_08094</name>
</gene>
<feature type="region of interest" description="Disordered" evidence="7">
    <location>
        <begin position="1"/>
        <end position="56"/>
    </location>
</feature>
<reference evidence="10 11" key="1">
    <citation type="submission" date="2016-09" db="EMBL/GenBank/DDBJ databases">
        <title>Aspergillus awamori IFM 58123T.</title>
        <authorList>
            <person name="Kusuya Y."/>
            <person name="Shimizu M."/>
            <person name="Takahashi H."/>
            <person name="Yaguchi T."/>
        </authorList>
    </citation>
    <scope>NUCLEOTIDE SEQUENCE [LARGE SCALE GENOMIC DNA]</scope>
    <source>
        <strain evidence="10 11">IFM 58123</strain>
    </source>
</reference>
<dbReference type="GO" id="GO:0000793">
    <property type="term" value="C:condensed chromosome"/>
    <property type="evidence" value="ECO:0007669"/>
    <property type="project" value="TreeGrafter"/>
</dbReference>
<name>A0A401L0Q6_ASPAW</name>
<proteinExistence type="predicted"/>
<feature type="compositionally biased region" description="Basic and acidic residues" evidence="7">
    <location>
        <begin position="471"/>
        <end position="482"/>
    </location>
</feature>
<evidence type="ECO:0000259" key="8">
    <source>
        <dbReference type="Pfam" id="PF07989"/>
    </source>
</evidence>
<feature type="region of interest" description="Disordered" evidence="7">
    <location>
        <begin position="430"/>
        <end position="529"/>
    </location>
</feature>
<dbReference type="GO" id="GO:0007076">
    <property type="term" value="P:mitotic chromosome condensation"/>
    <property type="evidence" value="ECO:0007669"/>
    <property type="project" value="TreeGrafter"/>
</dbReference>